<dbReference type="Pfam" id="PF12833">
    <property type="entry name" value="HTH_18"/>
    <property type="match status" value="1"/>
</dbReference>
<dbReference type="InterPro" id="IPR018060">
    <property type="entry name" value="HTH_AraC"/>
</dbReference>
<sequence length="288" mass="33631">MENSIVLQLSEIKFKDLSLCFCGYAECESCHNFGPAVRPNYIIHFVLEGKGIYQVLGRRYELQAGQGFIIEPEVSTFYEADKKYPWKYIWIGFWGNHAKEYVKDLGLNSEQLIFQSERGSDLEKIVWKMLKVNKNSISEQYILQSLLYEFFAILMKDMIIVDGAQQELKESFYVKEAITFIKNHFSNGIKVSDIANAICINRSYLYKLFKKNLNVSPQEFLTKFRISRAKELLIVTQLSIESIAFSCGYKDTLVFSKVFRKVVGVAPSVYRKRNHEIREKQRIQNRDK</sequence>
<evidence type="ECO:0000259" key="4">
    <source>
        <dbReference type="PROSITE" id="PS01124"/>
    </source>
</evidence>
<keyword evidence="3" id="KW-0804">Transcription</keyword>
<dbReference type="PANTHER" id="PTHR43280:SF28">
    <property type="entry name" value="HTH-TYPE TRANSCRIPTIONAL ACTIVATOR RHAS"/>
    <property type="match status" value="1"/>
</dbReference>
<dbReference type="EMBL" id="JADIML010000265">
    <property type="protein sequence ID" value="MBO8464120.1"/>
    <property type="molecule type" value="Genomic_DNA"/>
</dbReference>
<dbReference type="InterPro" id="IPR018062">
    <property type="entry name" value="HTH_AraC-typ_CS"/>
</dbReference>
<dbReference type="Gene3D" id="1.10.10.60">
    <property type="entry name" value="Homeodomain-like"/>
    <property type="match status" value="2"/>
</dbReference>
<reference evidence="5" key="1">
    <citation type="submission" date="2020-10" db="EMBL/GenBank/DDBJ databases">
        <authorList>
            <person name="Gilroy R."/>
        </authorList>
    </citation>
    <scope>NUCLEOTIDE SEQUENCE</scope>
    <source>
        <strain evidence="5">E3-2379</strain>
    </source>
</reference>
<accession>A0A9D9N8N7</accession>
<evidence type="ECO:0000313" key="6">
    <source>
        <dbReference type="Proteomes" id="UP000823618"/>
    </source>
</evidence>
<gene>
    <name evidence="5" type="ORF">IAC13_09335</name>
</gene>
<dbReference type="PANTHER" id="PTHR43280">
    <property type="entry name" value="ARAC-FAMILY TRANSCRIPTIONAL REGULATOR"/>
    <property type="match status" value="1"/>
</dbReference>
<organism evidence="5 6">
    <name type="scientific">Candidatus Scybalomonas excrementavium</name>
    <dbReference type="NCBI Taxonomy" id="2840943"/>
    <lineage>
        <taxon>Bacteria</taxon>
        <taxon>Bacillati</taxon>
        <taxon>Bacillota</taxon>
        <taxon>Clostridia</taxon>
        <taxon>Lachnospirales</taxon>
        <taxon>Lachnospiraceae</taxon>
        <taxon>Lachnospiraceae incertae sedis</taxon>
        <taxon>Candidatus Scybalomonas</taxon>
    </lineage>
</organism>
<feature type="domain" description="HTH araC/xylS-type" evidence="4">
    <location>
        <begin position="175"/>
        <end position="273"/>
    </location>
</feature>
<proteinExistence type="predicted"/>
<dbReference type="SUPFAM" id="SSF51215">
    <property type="entry name" value="Regulatory protein AraC"/>
    <property type="match status" value="1"/>
</dbReference>
<evidence type="ECO:0000256" key="1">
    <source>
        <dbReference type="ARBA" id="ARBA00023015"/>
    </source>
</evidence>
<dbReference type="Gene3D" id="2.60.120.280">
    <property type="entry name" value="Regulatory protein AraC"/>
    <property type="match status" value="1"/>
</dbReference>
<evidence type="ECO:0000256" key="3">
    <source>
        <dbReference type="ARBA" id="ARBA00023163"/>
    </source>
</evidence>
<comment type="caution">
    <text evidence="5">The sequence shown here is derived from an EMBL/GenBank/DDBJ whole genome shotgun (WGS) entry which is preliminary data.</text>
</comment>
<dbReference type="CDD" id="cd06986">
    <property type="entry name" value="cupin_MmsR-like_N"/>
    <property type="match status" value="1"/>
</dbReference>
<protein>
    <submittedName>
        <fullName evidence="5">AraC family transcriptional regulator</fullName>
    </submittedName>
</protein>
<dbReference type="PROSITE" id="PS00041">
    <property type="entry name" value="HTH_ARAC_FAMILY_1"/>
    <property type="match status" value="1"/>
</dbReference>
<keyword evidence="1" id="KW-0805">Transcription regulation</keyword>
<dbReference type="AlphaFoldDB" id="A0A9D9N8N7"/>
<dbReference type="GO" id="GO:0043565">
    <property type="term" value="F:sequence-specific DNA binding"/>
    <property type="evidence" value="ECO:0007669"/>
    <property type="project" value="InterPro"/>
</dbReference>
<dbReference type="GO" id="GO:0003700">
    <property type="term" value="F:DNA-binding transcription factor activity"/>
    <property type="evidence" value="ECO:0007669"/>
    <property type="project" value="InterPro"/>
</dbReference>
<dbReference type="InterPro" id="IPR037923">
    <property type="entry name" value="HTH-like"/>
</dbReference>
<keyword evidence="2" id="KW-0238">DNA-binding</keyword>
<dbReference type="Proteomes" id="UP000823618">
    <property type="component" value="Unassembled WGS sequence"/>
</dbReference>
<dbReference type="PROSITE" id="PS01124">
    <property type="entry name" value="HTH_ARAC_FAMILY_2"/>
    <property type="match status" value="1"/>
</dbReference>
<dbReference type="SUPFAM" id="SSF46689">
    <property type="entry name" value="Homeodomain-like"/>
    <property type="match status" value="2"/>
</dbReference>
<reference evidence="5" key="2">
    <citation type="journal article" date="2021" name="PeerJ">
        <title>Extensive microbial diversity within the chicken gut microbiome revealed by metagenomics and culture.</title>
        <authorList>
            <person name="Gilroy R."/>
            <person name="Ravi A."/>
            <person name="Getino M."/>
            <person name="Pursley I."/>
            <person name="Horton D.L."/>
            <person name="Alikhan N.F."/>
            <person name="Baker D."/>
            <person name="Gharbi K."/>
            <person name="Hall N."/>
            <person name="Watson M."/>
            <person name="Adriaenssens E.M."/>
            <person name="Foster-Nyarko E."/>
            <person name="Jarju S."/>
            <person name="Secka A."/>
            <person name="Antonio M."/>
            <person name="Oren A."/>
            <person name="Chaudhuri R.R."/>
            <person name="La Ragione R."/>
            <person name="Hildebrand F."/>
            <person name="Pallen M.J."/>
        </authorList>
    </citation>
    <scope>NUCLEOTIDE SEQUENCE</scope>
    <source>
        <strain evidence="5">E3-2379</strain>
    </source>
</reference>
<dbReference type="InterPro" id="IPR003313">
    <property type="entry name" value="AraC-bd"/>
</dbReference>
<dbReference type="InterPro" id="IPR020449">
    <property type="entry name" value="Tscrpt_reg_AraC-type_HTH"/>
</dbReference>
<dbReference type="PRINTS" id="PR00032">
    <property type="entry name" value="HTHARAC"/>
</dbReference>
<evidence type="ECO:0000313" key="5">
    <source>
        <dbReference type="EMBL" id="MBO8464120.1"/>
    </source>
</evidence>
<dbReference type="SMART" id="SM00342">
    <property type="entry name" value="HTH_ARAC"/>
    <property type="match status" value="1"/>
</dbReference>
<dbReference type="Pfam" id="PF02311">
    <property type="entry name" value="AraC_binding"/>
    <property type="match status" value="1"/>
</dbReference>
<evidence type="ECO:0000256" key="2">
    <source>
        <dbReference type="ARBA" id="ARBA00023125"/>
    </source>
</evidence>
<name>A0A9D9N8N7_9FIRM</name>
<dbReference type="InterPro" id="IPR009057">
    <property type="entry name" value="Homeodomain-like_sf"/>
</dbReference>